<dbReference type="Gene3D" id="2.60.40.10">
    <property type="entry name" value="Immunoglobulins"/>
    <property type="match status" value="2"/>
</dbReference>
<comment type="subcellular location">
    <subcellularLocation>
        <location evidence="1">Membrane</location>
    </subcellularLocation>
</comment>
<dbReference type="InterPro" id="IPR007110">
    <property type="entry name" value="Ig-like_dom"/>
</dbReference>
<sequence>MELLPLLCLCLLTRSGITSAQTNGPAVIKVNEGTDVMLPCSLSTKENITSKLFDWKKVAQKDEGQKEVFLYDAGIHYNNGLRGQSEEFKGRVSHFQDELKHGNASIIIRNTKISDNGGYTCDFPRLQPPQTFNIELVVSPILKYRRGENITAPKPSVTIRKTEDGVLLQCKVHGTPKPKVEWQDIAGTILTAEELQVSEREGRFYITLTAAVTRAHFYRCVATQKTIKHQISTWIYVKAYSSGPQTHPSDQNLRKVMIGVAVGVLAEFLFF</sequence>
<reference evidence="6" key="2">
    <citation type="submission" date="2025-09" db="UniProtKB">
        <authorList>
            <consortium name="Ensembl"/>
        </authorList>
    </citation>
    <scope>IDENTIFICATION</scope>
</reference>
<evidence type="ECO:0000313" key="7">
    <source>
        <dbReference type="Proteomes" id="UP000694568"/>
    </source>
</evidence>
<dbReference type="PROSITE" id="PS50835">
    <property type="entry name" value="IG_LIKE"/>
    <property type="match status" value="2"/>
</dbReference>
<protein>
    <submittedName>
        <fullName evidence="6">Butyrophilin-like protein 1</fullName>
    </submittedName>
</protein>
<dbReference type="SUPFAM" id="SSF48726">
    <property type="entry name" value="Immunoglobulin"/>
    <property type="match status" value="2"/>
</dbReference>
<dbReference type="AlphaFoldDB" id="A0A8C9XES5"/>
<evidence type="ECO:0000259" key="5">
    <source>
        <dbReference type="PROSITE" id="PS50835"/>
    </source>
</evidence>
<dbReference type="SMART" id="SM00409">
    <property type="entry name" value="IG"/>
    <property type="match status" value="2"/>
</dbReference>
<dbReference type="GO" id="GO:0001817">
    <property type="term" value="P:regulation of cytokine production"/>
    <property type="evidence" value="ECO:0007669"/>
    <property type="project" value="TreeGrafter"/>
</dbReference>
<dbReference type="PANTHER" id="PTHR24100:SF151">
    <property type="entry name" value="ICOS LIGAND"/>
    <property type="match status" value="1"/>
</dbReference>
<dbReference type="InterPro" id="IPR003599">
    <property type="entry name" value="Ig_sub"/>
</dbReference>
<dbReference type="InterPro" id="IPR013098">
    <property type="entry name" value="Ig_I-set"/>
</dbReference>
<dbReference type="Ensembl" id="ENSSLUT00000008125.1">
    <property type="protein sequence ID" value="ENSSLUP00000007885.1"/>
    <property type="gene ID" value="ENSSLUG00000003691.1"/>
</dbReference>
<evidence type="ECO:0000256" key="4">
    <source>
        <dbReference type="SAM" id="SignalP"/>
    </source>
</evidence>
<dbReference type="Pfam" id="PF07679">
    <property type="entry name" value="I-set"/>
    <property type="match status" value="1"/>
</dbReference>
<accession>A0A8C9XES5</accession>
<proteinExistence type="predicted"/>
<dbReference type="SMART" id="SM00406">
    <property type="entry name" value="IGv"/>
    <property type="match status" value="1"/>
</dbReference>
<evidence type="ECO:0000256" key="3">
    <source>
        <dbReference type="ARBA" id="ARBA00023319"/>
    </source>
</evidence>
<keyword evidence="7" id="KW-1185">Reference proteome</keyword>
<dbReference type="InterPro" id="IPR013106">
    <property type="entry name" value="Ig_V-set"/>
</dbReference>
<dbReference type="Pfam" id="PF07686">
    <property type="entry name" value="V-set"/>
    <property type="match status" value="1"/>
</dbReference>
<dbReference type="InterPro" id="IPR036179">
    <property type="entry name" value="Ig-like_dom_sf"/>
</dbReference>
<dbReference type="GeneTree" id="ENSGT01010000228435"/>
<keyword evidence="2" id="KW-0472">Membrane</keyword>
<dbReference type="GO" id="GO:0005102">
    <property type="term" value="F:signaling receptor binding"/>
    <property type="evidence" value="ECO:0007669"/>
    <property type="project" value="TreeGrafter"/>
</dbReference>
<dbReference type="InterPro" id="IPR013783">
    <property type="entry name" value="Ig-like_fold"/>
</dbReference>
<feature type="chain" id="PRO_5034719595" evidence="4">
    <location>
        <begin position="21"/>
        <end position="271"/>
    </location>
</feature>
<dbReference type="Proteomes" id="UP000694568">
    <property type="component" value="Unplaced"/>
</dbReference>
<evidence type="ECO:0000313" key="6">
    <source>
        <dbReference type="Ensembl" id="ENSSLUP00000007885.1"/>
    </source>
</evidence>
<keyword evidence="3" id="KW-0393">Immunoglobulin domain</keyword>
<name>A0A8C9XES5_SANLU</name>
<dbReference type="PANTHER" id="PTHR24100">
    <property type="entry name" value="BUTYROPHILIN"/>
    <property type="match status" value="1"/>
</dbReference>
<dbReference type="GO" id="GO:0009897">
    <property type="term" value="C:external side of plasma membrane"/>
    <property type="evidence" value="ECO:0007669"/>
    <property type="project" value="TreeGrafter"/>
</dbReference>
<organism evidence="6 7">
    <name type="scientific">Sander lucioperca</name>
    <name type="common">Pike-perch</name>
    <name type="synonym">Perca lucioperca</name>
    <dbReference type="NCBI Taxonomy" id="283035"/>
    <lineage>
        <taxon>Eukaryota</taxon>
        <taxon>Metazoa</taxon>
        <taxon>Chordata</taxon>
        <taxon>Craniata</taxon>
        <taxon>Vertebrata</taxon>
        <taxon>Euteleostomi</taxon>
        <taxon>Actinopterygii</taxon>
        <taxon>Neopterygii</taxon>
        <taxon>Teleostei</taxon>
        <taxon>Neoteleostei</taxon>
        <taxon>Acanthomorphata</taxon>
        <taxon>Eupercaria</taxon>
        <taxon>Perciformes</taxon>
        <taxon>Percoidei</taxon>
        <taxon>Percidae</taxon>
        <taxon>Luciopercinae</taxon>
        <taxon>Sander</taxon>
    </lineage>
</organism>
<feature type="domain" description="Ig-like" evidence="5">
    <location>
        <begin position="155"/>
        <end position="232"/>
    </location>
</feature>
<evidence type="ECO:0000256" key="2">
    <source>
        <dbReference type="ARBA" id="ARBA00023136"/>
    </source>
</evidence>
<evidence type="ECO:0000256" key="1">
    <source>
        <dbReference type="ARBA" id="ARBA00004370"/>
    </source>
</evidence>
<reference evidence="6" key="1">
    <citation type="submission" date="2025-08" db="UniProtKB">
        <authorList>
            <consortium name="Ensembl"/>
        </authorList>
    </citation>
    <scope>IDENTIFICATION</scope>
</reference>
<keyword evidence="4" id="KW-0732">Signal</keyword>
<dbReference type="InterPro" id="IPR050504">
    <property type="entry name" value="IgSF_BTN/MOG"/>
</dbReference>
<dbReference type="GO" id="GO:0050852">
    <property type="term" value="P:T cell receptor signaling pathway"/>
    <property type="evidence" value="ECO:0007669"/>
    <property type="project" value="TreeGrafter"/>
</dbReference>
<feature type="signal peptide" evidence="4">
    <location>
        <begin position="1"/>
        <end position="20"/>
    </location>
</feature>
<feature type="domain" description="Ig-like" evidence="5">
    <location>
        <begin position="5"/>
        <end position="121"/>
    </location>
</feature>